<gene>
    <name evidence="6" type="ORF">IAE60_10335</name>
</gene>
<dbReference type="SUPFAM" id="SSF56349">
    <property type="entry name" value="DNA breaking-rejoining enzymes"/>
    <property type="match status" value="1"/>
</dbReference>
<accession>A0A7G9T8D7</accession>
<dbReference type="Gene3D" id="1.10.443.10">
    <property type="entry name" value="Intergrase catalytic core"/>
    <property type="match status" value="1"/>
</dbReference>
<protein>
    <submittedName>
        <fullName evidence="6">Tyrosine-type recombinase/integrase</fullName>
    </submittedName>
</protein>
<reference evidence="6 7" key="1">
    <citation type="submission" date="2020-08" db="EMBL/GenBank/DDBJ databases">
        <title>Streptomycin Non-resistant strain, P. mexicana.</title>
        <authorList>
            <person name="Ganesh-Kumar S."/>
            <person name="Zhe T."/>
            <person name="Yu Z."/>
            <person name="Min Y."/>
        </authorList>
    </citation>
    <scope>NUCLEOTIDE SEQUENCE [LARGE SCALE GENOMIC DNA]</scope>
    <source>
        <strain evidence="6 7">GTZY2</strain>
    </source>
</reference>
<dbReference type="GO" id="GO:0006310">
    <property type="term" value="P:DNA recombination"/>
    <property type="evidence" value="ECO:0007669"/>
    <property type="project" value="UniProtKB-KW"/>
</dbReference>
<dbReference type="RefSeq" id="WP_187572182.1">
    <property type="nucleotide sequence ID" value="NZ_CP060731.1"/>
</dbReference>
<keyword evidence="4" id="KW-0233">DNA recombination</keyword>
<dbReference type="Gene3D" id="1.10.150.130">
    <property type="match status" value="1"/>
</dbReference>
<dbReference type="Pfam" id="PF00589">
    <property type="entry name" value="Phage_integrase"/>
    <property type="match status" value="1"/>
</dbReference>
<evidence type="ECO:0000259" key="5">
    <source>
        <dbReference type="PROSITE" id="PS51898"/>
    </source>
</evidence>
<proteinExistence type="inferred from homology"/>
<evidence type="ECO:0000313" key="6">
    <source>
        <dbReference type="EMBL" id="QNN76362.1"/>
    </source>
</evidence>
<name>A0A7G9T8D7_PSEMX</name>
<keyword evidence="2" id="KW-0229">DNA integration</keyword>
<dbReference type="InterPro" id="IPR038488">
    <property type="entry name" value="Integrase_DNA-bd_sf"/>
</dbReference>
<dbReference type="InterPro" id="IPR053876">
    <property type="entry name" value="Phage_int_M"/>
</dbReference>
<organism evidence="6 7">
    <name type="scientific">Pseudoxanthomonas mexicana</name>
    <dbReference type="NCBI Taxonomy" id="128785"/>
    <lineage>
        <taxon>Bacteria</taxon>
        <taxon>Pseudomonadati</taxon>
        <taxon>Pseudomonadota</taxon>
        <taxon>Gammaproteobacteria</taxon>
        <taxon>Lysobacterales</taxon>
        <taxon>Lysobacteraceae</taxon>
        <taxon>Pseudoxanthomonas</taxon>
    </lineage>
</organism>
<keyword evidence="3" id="KW-0238">DNA-binding</keyword>
<dbReference type="AlphaFoldDB" id="A0A7G9T8D7"/>
<dbReference type="EMBL" id="CP060731">
    <property type="protein sequence ID" value="QNN76362.1"/>
    <property type="molecule type" value="Genomic_DNA"/>
</dbReference>
<evidence type="ECO:0000256" key="3">
    <source>
        <dbReference type="ARBA" id="ARBA00023125"/>
    </source>
</evidence>
<dbReference type="GO" id="GO:0003677">
    <property type="term" value="F:DNA binding"/>
    <property type="evidence" value="ECO:0007669"/>
    <property type="project" value="UniProtKB-KW"/>
</dbReference>
<dbReference type="InterPro" id="IPR002104">
    <property type="entry name" value="Integrase_catalytic"/>
</dbReference>
<dbReference type="InterPro" id="IPR011010">
    <property type="entry name" value="DNA_brk_join_enz"/>
</dbReference>
<dbReference type="Proteomes" id="UP000515838">
    <property type="component" value="Chromosome"/>
</dbReference>
<dbReference type="PANTHER" id="PTHR30629:SF2">
    <property type="entry name" value="PROPHAGE INTEGRASE INTS-RELATED"/>
    <property type="match status" value="1"/>
</dbReference>
<feature type="domain" description="Tyr recombinase" evidence="5">
    <location>
        <begin position="216"/>
        <end position="388"/>
    </location>
</feature>
<evidence type="ECO:0000256" key="4">
    <source>
        <dbReference type="ARBA" id="ARBA00023172"/>
    </source>
</evidence>
<dbReference type="Pfam" id="PF22022">
    <property type="entry name" value="Phage_int_M"/>
    <property type="match status" value="1"/>
</dbReference>
<dbReference type="InterPro" id="IPR010998">
    <property type="entry name" value="Integrase_recombinase_N"/>
</dbReference>
<dbReference type="Pfam" id="PF13356">
    <property type="entry name" value="Arm-DNA-bind_3"/>
    <property type="match status" value="1"/>
</dbReference>
<dbReference type="InterPro" id="IPR013762">
    <property type="entry name" value="Integrase-like_cat_sf"/>
</dbReference>
<dbReference type="GO" id="GO:0015074">
    <property type="term" value="P:DNA integration"/>
    <property type="evidence" value="ECO:0007669"/>
    <property type="project" value="UniProtKB-KW"/>
</dbReference>
<evidence type="ECO:0000256" key="2">
    <source>
        <dbReference type="ARBA" id="ARBA00022908"/>
    </source>
</evidence>
<dbReference type="GeneID" id="81471368"/>
<comment type="similarity">
    <text evidence="1">Belongs to the 'phage' integrase family.</text>
</comment>
<evidence type="ECO:0000313" key="7">
    <source>
        <dbReference type="Proteomes" id="UP000515838"/>
    </source>
</evidence>
<dbReference type="CDD" id="cd00801">
    <property type="entry name" value="INT_P4_C"/>
    <property type="match status" value="1"/>
</dbReference>
<dbReference type="PROSITE" id="PS51898">
    <property type="entry name" value="TYR_RECOMBINASE"/>
    <property type="match status" value="1"/>
</dbReference>
<dbReference type="InterPro" id="IPR025166">
    <property type="entry name" value="Integrase_DNA_bind_dom"/>
</dbReference>
<dbReference type="PANTHER" id="PTHR30629">
    <property type="entry name" value="PROPHAGE INTEGRASE"/>
    <property type="match status" value="1"/>
</dbReference>
<evidence type="ECO:0000256" key="1">
    <source>
        <dbReference type="ARBA" id="ARBA00008857"/>
    </source>
</evidence>
<dbReference type="InterPro" id="IPR050808">
    <property type="entry name" value="Phage_Integrase"/>
</dbReference>
<dbReference type="Gene3D" id="3.30.160.390">
    <property type="entry name" value="Integrase, DNA-binding domain"/>
    <property type="match status" value="1"/>
</dbReference>
<sequence length="408" mass="46175">MARLYHRLKATDVRSLTAPGRYPDGDGLYLKVSPTGAQSWVFRFRDRVTGRDRNKGLGPVRLVTLPRARELARQCQTELRAGVRLIDDERAERARARMAGATRLTFGECVAETIASKAAGWKAGSKSEGQWQSTLQTYAGHLFERPVESVTTDDVLAVLKPIWDTKTETASRLRERIEAVIAWAKARERFTGENPARWRGHLDSLLAKPSKVKVVRNHPAMPWQQMFTCMQRVKARDSDASRALQLAIMTATRISEVVGSRWKEFNFEEGIWTIPADRTKKGRALEIPLVGPLRNHVERIPRTGEFLFPGHGKHPTLSTEAVLKVLRKLVPEYEVTTHGFRSAFRDWASEATSHDDKTIKMAQGHAIADKTEKAYRRGTLLAKREALLRDWWEHCDTPPSRPTLKSVA</sequence>